<proteinExistence type="predicted"/>
<comment type="caution">
    <text evidence="1">The sequence shown here is derived from an EMBL/GenBank/DDBJ whole genome shotgun (WGS) entry which is preliminary data.</text>
</comment>
<dbReference type="SUPFAM" id="SSF56436">
    <property type="entry name" value="C-type lectin-like"/>
    <property type="match status" value="1"/>
</dbReference>
<protein>
    <submittedName>
        <fullName evidence="1">Formylglycine-generating sulfatase-like enzyme</fullName>
    </submittedName>
</protein>
<accession>A0A286U2R1</accession>
<keyword evidence="2" id="KW-1185">Reference proteome</keyword>
<organism evidence="1 2">
    <name type="scientific">Candidatus Scalindua japonica</name>
    <dbReference type="NCBI Taxonomy" id="1284222"/>
    <lineage>
        <taxon>Bacteria</taxon>
        <taxon>Pseudomonadati</taxon>
        <taxon>Planctomycetota</taxon>
        <taxon>Candidatus Brocadiia</taxon>
        <taxon>Candidatus Brocadiales</taxon>
        <taxon>Candidatus Scalinduaceae</taxon>
        <taxon>Candidatus Scalindua</taxon>
    </lineage>
</organism>
<dbReference type="Proteomes" id="UP000218542">
    <property type="component" value="Unassembled WGS sequence"/>
</dbReference>
<gene>
    <name evidence="1" type="ORF">SCALIN_C31_0051</name>
</gene>
<dbReference type="AlphaFoldDB" id="A0A286U2R1"/>
<reference evidence="2" key="1">
    <citation type="journal article" date="2017" name="Environ. Microbiol. Rep.">
        <title>Genetic Diversity of Marine Anaerobic Ammonium-Oxidizing Bacteria as Revealed by Genomic and Proteomic Analyses of 'Candidatus Scalindua japonica'.</title>
        <authorList>
            <person name="Oshiki M."/>
            <person name="Mizuto K."/>
            <person name="Kimura Z."/>
            <person name="Kindaichi T."/>
            <person name="Satoh H."/>
            <person name="Okabe S."/>
        </authorList>
    </citation>
    <scope>NUCLEOTIDE SEQUENCE [LARGE SCALE GENOMIC DNA]</scope>
    <source>
        <strain evidence="2">husup-a2</strain>
    </source>
</reference>
<name>A0A286U2R1_9BACT</name>
<dbReference type="InterPro" id="IPR016187">
    <property type="entry name" value="CTDL_fold"/>
</dbReference>
<evidence type="ECO:0000313" key="2">
    <source>
        <dbReference type="Proteomes" id="UP000218542"/>
    </source>
</evidence>
<sequence>MEETGFLAFVDEELIKGPGRFAKIHKRIQGWLLQAITADTKLSPTERSSAGTALAKIGDPRIDPEKWFLPKEEDFGFIRIEAGGFIMGSDNPFGLQDMNGNVWKWALHSFLAYKSLFYEESLKESVIDLRCNIRYK</sequence>
<dbReference type="EMBL" id="BAOS01000031">
    <property type="protein sequence ID" value="GAX62416.1"/>
    <property type="molecule type" value="Genomic_DNA"/>
</dbReference>
<evidence type="ECO:0000313" key="1">
    <source>
        <dbReference type="EMBL" id="GAX62416.1"/>
    </source>
</evidence>